<keyword evidence="1" id="KW-1133">Transmembrane helix</keyword>
<dbReference type="PANTHER" id="PTHR46784">
    <property type="entry name" value="KILLER CELL LECTIN-LIKE RECEPTOR SUBFAMILY B MEMBER 1"/>
    <property type="match status" value="1"/>
</dbReference>
<dbReference type="SUPFAM" id="SSF56436">
    <property type="entry name" value="C-type lectin-like"/>
    <property type="match status" value="1"/>
</dbReference>
<dbReference type="GO" id="GO:0009986">
    <property type="term" value="C:cell surface"/>
    <property type="evidence" value="ECO:0007669"/>
    <property type="project" value="TreeGrafter"/>
</dbReference>
<proteinExistence type="predicted"/>
<accession>A0A0C2G3J7</accession>
<dbReference type="GO" id="GO:0038023">
    <property type="term" value="F:signaling receptor activity"/>
    <property type="evidence" value="ECO:0007669"/>
    <property type="project" value="TreeGrafter"/>
</dbReference>
<dbReference type="PANTHER" id="PTHR46784:SF1">
    <property type="entry name" value="KILLER CELL LECTIN-LIKE RECEPTOR SUBFAMILY B MEMBER 1"/>
    <property type="match status" value="1"/>
</dbReference>
<dbReference type="Gene3D" id="3.10.100.10">
    <property type="entry name" value="Mannose-Binding Protein A, subunit A"/>
    <property type="match status" value="1"/>
</dbReference>
<keyword evidence="1" id="KW-0472">Membrane</keyword>
<dbReference type="OrthoDB" id="6133475at2759"/>
<evidence type="ECO:0000256" key="2">
    <source>
        <dbReference type="ARBA" id="ARBA00023157"/>
    </source>
</evidence>
<evidence type="ECO:0000256" key="1">
    <source>
        <dbReference type="ARBA" id="ARBA00022989"/>
    </source>
</evidence>
<dbReference type="Proteomes" id="UP000054047">
    <property type="component" value="Unassembled WGS sequence"/>
</dbReference>
<dbReference type="GO" id="GO:0005886">
    <property type="term" value="C:plasma membrane"/>
    <property type="evidence" value="ECO:0007669"/>
    <property type="project" value="TreeGrafter"/>
</dbReference>
<gene>
    <name evidence="3" type="ORF">ANCDUO_14352</name>
</gene>
<organism evidence="3 4">
    <name type="scientific">Ancylostoma duodenale</name>
    <dbReference type="NCBI Taxonomy" id="51022"/>
    <lineage>
        <taxon>Eukaryota</taxon>
        <taxon>Metazoa</taxon>
        <taxon>Ecdysozoa</taxon>
        <taxon>Nematoda</taxon>
        <taxon>Chromadorea</taxon>
        <taxon>Rhabditida</taxon>
        <taxon>Rhabditina</taxon>
        <taxon>Rhabditomorpha</taxon>
        <taxon>Strongyloidea</taxon>
        <taxon>Ancylostomatidae</taxon>
        <taxon>Ancylostomatinae</taxon>
        <taxon>Ancylostoma</taxon>
    </lineage>
</organism>
<protein>
    <recommendedName>
        <fullName evidence="5">C-type lectin domain-containing protein</fullName>
    </recommendedName>
</protein>
<evidence type="ECO:0008006" key="5">
    <source>
        <dbReference type="Google" id="ProtNLM"/>
    </source>
</evidence>
<reference evidence="3 4" key="1">
    <citation type="submission" date="2013-12" db="EMBL/GenBank/DDBJ databases">
        <title>Draft genome of the parsitic nematode Ancylostoma duodenale.</title>
        <authorList>
            <person name="Mitreva M."/>
        </authorList>
    </citation>
    <scope>NUCLEOTIDE SEQUENCE [LARGE SCALE GENOMIC DNA]</scope>
    <source>
        <strain evidence="3 4">Zhejiang</strain>
    </source>
</reference>
<dbReference type="InterPro" id="IPR016187">
    <property type="entry name" value="CTDL_fold"/>
</dbReference>
<keyword evidence="2" id="KW-1015">Disulfide bond</keyword>
<sequence>MLLTCYLTNHFVILERINWDYKNFSTTAGANKKPFNIMYTRRCPDSWLRFRESCYFIEKTKMEFSDAESSCYEKGATLFLANSLEEFDIVMRSASLNFWTWTGLVQFNSMIQPKWLGNGGMEPARL</sequence>
<dbReference type="AlphaFoldDB" id="A0A0C2G3J7"/>
<dbReference type="EMBL" id="KN737269">
    <property type="protein sequence ID" value="KIH55490.1"/>
    <property type="molecule type" value="Genomic_DNA"/>
</dbReference>
<evidence type="ECO:0000313" key="4">
    <source>
        <dbReference type="Proteomes" id="UP000054047"/>
    </source>
</evidence>
<dbReference type="InterPro" id="IPR051527">
    <property type="entry name" value="KLR_subfamily_B"/>
</dbReference>
<name>A0A0C2G3J7_9BILA</name>
<dbReference type="InterPro" id="IPR016186">
    <property type="entry name" value="C-type_lectin-like/link_sf"/>
</dbReference>
<evidence type="ECO:0000313" key="3">
    <source>
        <dbReference type="EMBL" id="KIH55490.1"/>
    </source>
</evidence>
<keyword evidence="1" id="KW-0812">Transmembrane</keyword>
<keyword evidence="4" id="KW-1185">Reference proteome</keyword>